<accession>A0AAV4GUZ5</accession>
<comment type="caution">
    <text evidence="1">The sequence shown here is derived from an EMBL/GenBank/DDBJ whole genome shotgun (WGS) entry which is preliminary data.</text>
</comment>
<gene>
    <name evidence="1" type="ORF">ElyMa_006094400</name>
</gene>
<proteinExistence type="predicted"/>
<name>A0AAV4GUZ5_9GAST</name>
<organism evidence="1 2">
    <name type="scientific">Elysia marginata</name>
    <dbReference type="NCBI Taxonomy" id="1093978"/>
    <lineage>
        <taxon>Eukaryota</taxon>
        <taxon>Metazoa</taxon>
        <taxon>Spiralia</taxon>
        <taxon>Lophotrochozoa</taxon>
        <taxon>Mollusca</taxon>
        <taxon>Gastropoda</taxon>
        <taxon>Heterobranchia</taxon>
        <taxon>Euthyneura</taxon>
        <taxon>Panpulmonata</taxon>
        <taxon>Sacoglossa</taxon>
        <taxon>Placobranchoidea</taxon>
        <taxon>Plakobranchidae</taxon>
        <taxon>Elysia</taxon>
    </lineage>
</organism>
<sequence length="103" mass="11958">MKISMKCFADFLLCAISSRTTEWEALPFHNCLLIACYTKSEQIFLAEIYKDHQLSCGMLWRRLLRVVQTWVLSGRWRNLGSSEHLGQHNLRGPALNKYVEKVG</sequence>
<dbReference type="AlphaFoldDB" id="A0AAV4GUZ5"/>
<evidence type="ECO:0000313" key="2">
    <source>
        <dbReference type="Proteomes" id="UP000762676"/>
    </source>
</evidence>
<reference evidence="1 2" key="1">
    <citation type="journal article" date="2021" name="Elife">
        <title>Chloroplast acquisition without the gene transfer in kleptoplastic sea slugs, Plakobranchus ocellatus.</title>
        <authorList>
            <person name="Maeda T."/>
            <person name="Takahashi S."/>
            <person name="Yoshida T."/>
            <person name="Shimamura S."/>
            <person name="Takaki Y."/>
            <person name="Nagai Y."/>
            <person name="Toyoda A."/>
            <person name="Suzuki Y."/>
            <person name="Arimoto A."/>
            <person name="Ishii H."/>
            <person name="Satoh N."/>
            <person name="Nishiyama T."/>
            <person name="Hasebe M."/>
            <person name="Maruyama T."/>
            <person name="Minagawa J."/>
            <person name="Obokata J."/>
            <person name="Shigenobu S."/>
        </authorList>
    </citation>
    <scope>NUCLEOTIDE SEQUENCE [LARGE SCALE GENOMIC DNA]</scope>
</reference>
<keyword evidence="2" id="KW-1185">Reference proteome</keyword>
<dbReference type="Proteomes" id="UP000762676">
    <property type="component" value="Unassembled WGS sequence"/>
</dbReference>
<dbReference type="EMBL" id="BMAT01012213">
    <property type="protein sequence ID" value="GFR88175.1"/>
    <property type="molecule type" value="Genomic_DNA"/>
</dbReference>
<evidence type="ECO:0000313" key="1">
    <source>
        <dbReference type="EMBL" id="GFR88175.1"/>
    </source>
</evidence>
<protein>
    <submittedName>
        <fullName evidence="1">Uncharacterized protein</fullName>
    </submittedName>
</protein>